<comment type="caution">
    <text evidence="1">The sequence shown here is derived from an EMBL/GenBank/DDBJ whole genome shotgun (WGS) entry which is preliminary data.</text>
</comment>
<protein>
    <recommendedName>
        <fullName evidence="3">DUF4595 domain-containing protein</fullName>
    </recommendedName>
</protein>
<proteinExistence type="predicted"/>
<sequence length="292" mass="33711">MKKYIYIALSIGSLLVTGCDNKDKKSTSEITTEPKAVTQATTKQYQPIIKQNNHLILTHMVEIYSTNPILEQVIRKKDGEDSFVKTISYDENGMIKAYSYTYSNKDNPYLTGTIKYTDKGWHEEVNYLTNDEIMTFDYIINDNQQIIDVKVSDNSYEIDEKTFKQAFIYNQDNALTDMIYVFNKILCNSHYKYNQNGLITDERAVLTELEAQADANYQYNDKGQLVSFSSSEFYSTEATSKADSGTQDNGYVKPETRTYTFGEAEFNQRGDWVKLTEKENGSEMTRTITYRQ</sequence>
<dbReference type="PROSITE" id="PS51257">
    <property type="entry name" value="PROKAR_LIPOPROTEIN"/>
    <property type="match status" value="1"/>
</dbReference>
<name>A0AB94ID70_9GAMM</name>
<dbReference type="EMBL" id="AWGA01000043">
    <property type="protein sequence ID" value="TEA27370.1"/>
    <property type="molecule type" value="Genomic_DNA"/>
</dbReference>
<keyword evidence="2" id="KW-1185">Reference proteome</keyword>
<dbReference type="RefSeq" id="WP_024495888.1">
    <property type="nucleotide sequence ID" value="NZ_AWGA01000043.1"/>
</dbReference>
<reference evidence="1 2" key="1">
    <citation type="journal article" date="2014" name="Appl. Environ. Microbiol.">
        <title>Genomic features of a bumble bee symbiont reflect its host environment.</title>
        <authorList>
            <person name="Martinson V.G."/>
            <person name="Magoc T."/>
            <person name="Koch H."/>
            <person name="Salzberg S.L."/>
            <person name="Moran N.A."/>
        </authorList>
    </citation>
    <scope>NUCLEOTIDE SEQUENCE [LARGE SCALE GENOMIC DNA]</scope>
    <source>
        <strain evidence="1 2">Bimp</strain>
    </source>
</reference>
<evidence type="ECO:0008006" key="3">
    <source>
        <dbReference type="Google" id="ProtNLM"/>
    </source>
</evidence>
<dbReference type="Proteomes" id="UP000506160">
    <property type="component" value="Unassembled WGS sequence"/>
</dbReference>
<evidence type="ECO:0000313" key="2">
    <source>
        <dbReference type="Proteomes" id="UP000506160"/>
    </source>
</evidence>
<dbReference type="AlphaFoldDB" id="A0AB94ID70"/>
<accession>A0AB94ID70</accession>
<organism evidence="1 2">
    <name type="scientific">Candidatus Schmidhempelia bombi str. Bimp</name>
    <dbReference type="NCBI Taxonomy" id="1387197"/>
    <lineage>
        <taxon>Bacteria</taxon>
        <taxon>Pseudomonadati</taxon>
        <taxon>Pseudomonadota</taxon>
        <taxon>Gammaproteobacteria</taxon>
        <taxon>Orbales</taxon>
        <taxon>Orbaceae</taxon>
        <taxon>Candidatus Schmidhempelia</taxon>
    </lineage>
</organism>
<gene>
    <name evidence="1" type="ORF">O970_04090</name>
</gene>
<evidence type="ECO:0000313" key="1">
    <source>
        <dbReference type="EMBL" id="TEA27370.1"/>
    </source>
</evidence>